<feature type="region of interest" description="Disordered" evidence="1">
    <location>
        <begin position="1"/>
        <end position="26"/>
    </location>
</feature>
<organism evidence="2 3">
    <name type="scientific">Phaseolus angularis</name>
    <name type="common">Azuki bean</name>
    <name type="synonym">Vigna angularis</name>
    <dbReference type="NCBI Taxonomy" id="3914"/>
    <lineage>
        <taxon>Eukaryota</taxon>
        <taxon>Viridiplantae</taxon>
        <taxon>Streptophyta</taxon>
        <taxon>Embryophyta</taxon>
        <taxon>Tracheophyta</taxon>
        <taxon>Spermatophyta</taxon>
        <taxon>Magnoliopsida</taxon>
        <taxon>eudicotyledons</taxon>
        <taxon>Gunneridae</taxon>
        <taxon>Pentapetalae</taxon>
        <taxon>rosids</taxon>
        <taxon>fabids</taxon>
        <taxon>Fabales</taxon>
        <taxon>Fabaceae</taxon>
        <taxon>Papilionoideae</taxon>
        <taxon>50 kb inversion clade</taxon>
        <taxon>NPAAA clade</taxon>
        <taxon>indigoferoid/millettioid clade</taxon>
        <taxon>Phaseoleae</taxon>
        <taxon>Vigna</taxon>
    </lineage>
</organism>
<dbReference type="EMBL" id="CM003378">
    <property type="protein sequence ID" value="KOM49564.1"/>
    <property type="molecule type" value="Genomic_DNA"/>
</dbReference>
<evidence type="ECO:0000256" key="1">
    <source>
        <dbReference type="SAM" id="MobiDB-lite"/>
    </source>
</evidence>
<gene>
    <name evidence="2" type="ORF">LR48_Vigan08g039100</name>
</gene>
<feature type="compositionally biased region" description="Acidic residues" evidence="1">
    <location>
        <begin position="131"/>
        <end position="143"/>
    </location>
</feature>
<dbReference type="Proteomes" id="UP000053144">
    <property type="component" value="Chromosome 8"/>
</dbReference>
<dbReference type="Gramene" id="KOM49564">
    <property type="protein sequence ID" value="KOM49564"/>
    <property type="gene ID" value="LR48_Vigan08g039100"/>
</dbReference>
<evidence type="ECO:0000313" key="2">
    <source>
        <dbReference type="EMBL" id="KOM49564.1"/>
    </source>
</evidence>
<accession>A0A0L9V4D9</accession>
<name>A0A0L9V4D9_PHAAN</name>
<evidence type="ECO:0000313" key="3">
    <source>
        <dbReference type="Proteomes" id="UP000053144"/>
    </source>
</evidence>
<sequence length="151" mass="17136">MADRRKISTRRRSRPSTSTDPIPQANNLSRWISDKEKHHIILDDDIWTTVAQLQLDEDVVMLTHGLEAFNKILAFCSFLKNPKYKGIDVSTEAFQNTHPENEIGSYALYQMGFILQGNTYVPRDDGVNPKDEDDDQEIDDVQDEAGPSTPA</sequence>
<proteinExistence type="predicted"/>
<dbReference type="AlphaFoldDB" id="A0A0L9V4D9"/>
<protein>
    <submittedName>
        <fullName evidence="2">Uncharacterized protein</fullName>
    </submittedName>
</protein>
<feature type="region of interest" description="Disordered" evidence="1">
    <location>
        <begin position="122"/>
        <end position="151"/>
    </location>
</feature>
<reference evidence="3" key="1">
    <citation type="journal article" date="2015" name="Proc. Natl. Acad. Sci. U.S.A.">
        <title>Genome sequencing of adzuki bean (Vigna angularis) provides insight into high starch and low fat accumulation and domestication.</title>
        <authorList>
            <person name="Yang K."/>
            <person name="Tian Z."/>
            <person name="Chen C."/>
            <person name="Luo L."/>
            <person name="Zhao B."/>
            <person name="Wang Z."/>
            <person name="Yu L."/>
            <person name="Li Y."/>
            <person name="Sun Y."/>
            <person name="Li W."/>
            <person name="Chen Y."/>
            <person name="Li Y."/>
            <person name="Zhang Y."/>
            <person name="Ai D."/>
            <person name="Zhao J."/>
            <person name="Shang C."/>
            <person name="Ma Y."/>
            <person name="Wu B."/>
            <person name="Wang M."/>
            <person name="Gao L."/>
            <person name="Sun D."/>
            <person name="Zhang P."/>
            <person name="Guo F."/>
            <person name="Wang W."/>
            <person name="Li Y."/>
            <person name="Wang J."/>
            <person name="Varshney R.K."/>
            <person name="Wang J."/>
            <person name="Ling H.Q."/>
            <person name="Wan P."/>
        </authorList>
    </citation>
    <scope>NUCLEOTIDE SEQUENCE</scope>
    <source>
        <strain evidence="3">cv. Jingnong 6</strain>
    </source>
</reference>